<organism evidence="1">
    <name type="scientific">Borrelia coriaceae ATCC 43381</name>
    <dbReference type="NCBI Taxonomy" id="1408429"/>
    <lineage>
        <taxon>Bacteria</taxon>
        <taxon>Pseudomonadati</taxon>
        <taxon>Spirochaetota</taxon>
        <taxon>Spirochaetia</taxon>
        <taxon>Spirochaetales</taxon>
        <taxon>Borreliaceae</taxon>
        <taxon>Borrelia</taxon>
    </lineage>
</organism>
<geneLocation type="plasmid" evidence="1">
    <name>unnamed</name>
</geneLocation>
<gene>
    <name evidence="1" type="ORF">BCO_0900102</name>
</gene>
<reference evidence="1" key="1">
    <citation type="submission" date="2013-04" db="EMBL/GenBank/DDBJ databases">
        <title>Comparative Genomics of Relapsing Fever Spirochetes.</title>
        <authorList>
            <person name="Schwan T.G."/>
            <person name="Raffel S.J."/>
            <person name="Porcella S.F."/>
            <person name="Martens C.A."/>
            <person name="Bruno D.P."/>
            <person name="Ricklefs S.M."/>
            <person name="Barbian K.B."/>
        </authorList>
    </citation>
    <scope>NUCLEOTIDE SEQUENCE</scope>
    <source>
        <strain evidence="1">Co53</strain>
        <plasmid evidence="1">unnamed</plasmid>
    </source>
</reference>
<keyword evidence="1" id="KW-0614">Plasmid</keyword>
<dbReference type="AlphaFoldDB" id="W5T2M1"/>
<name>W5T2M1_9SPIR</name>
<dbReference type="EMBL" id="CP005759">
    <property type="protein sequence ID" value="AHH11576.1"/>
    <property type="molecule type" value="Genomic_DNA"/>
</dbReference>
<keyword evidence="1" id="KW-0449">Lipoprotein</keyword>
<protein>
    <submittedName>
        <fullName evidence="1">Fibronectin-binding lipoprotein</fullName>
    </submittedName>
</protein>
<sequence>MLYMLFLKYFGVKLESYSNCCNFYTLEEGEMKSKNKYIALGLLLNFISCDLILNDEMKEKSLGLLGKIQQSVLDGSEKSVEKSTKKKKKVVKKKRKPSAVVNQSIVNSDVAQNLVSGGMIDVLKEQYSVQKDITFANGLNKNDEVVLKEESPQVVLSSIKTELSKEKIQEPQNIEITNENSITGVETYDSVKSTSHNSSASVEPKKEVIVQNNAFDIDFTIDSDLSQTISGSNSFSYVEEIEEDEDDYYFQEGEVIEDEEDEYELEDKKLFEEETRLSNRYNAYLSGVRHNVNTAIRTIDKIYNNFELFATQKFKMHSTRFDSVVKAQAKERAKEFTKEKLDQDLSTLLNCIQAGAKTAANLVRVYEKKAKTLLDGLETEARTLVANIKKETDSYEGYKAILKSTILEMKKSLNIVKFYIGK</sequence>
<dbReference type="CDD" id="cd22788">
    <property type="entry name" value="BBK32_C"/>
    <property type="match status" value="1"/>
</dbReference>
<evidence type="ECO:0000313" key="1">
    <source>
        <dbReference type="EMBL" id="AHH11576.1"/>
    </source>
</evidence>
<dbReference type="HOGENOM" id="CLU_058003_0_0_12"/>
<proteinExistence type="predicted"/>
<accession>W5T2M1</accession>